<dbReference type="Proteomes" id="UP000265703">
    <property type="component" value="Unassembled WGS sequence"/>
</dbReference>
<reference evidence="1 2" key="1">
    <citation type="submission" date="2018-06" db="EMBL/GenBank/DDBJ databases">
        <title>Comparative genomics reveals the genomic features of Rhizophagus irregularis, R. cerebriforme, R. diaphanum and Gigaspora rosea, and their symbiotic lifestyle signature.</title>
        <authorList>
            <person name="Morin E."/>
            <person name="San Clemente H."/>
            <person name="Chen E.C.H."/>
            <person name="De La Providencia I."/>
            <person name="Hainaut M."/>
            <person name="Kuo A."/>
            <person name="Kohler A."/>
            <person name="Murat C."/>
            <person name="Tang N."/>
            <person name="Roy S."/>
            <person name="Loubradou J."/>
            <person name="Henrissat B."/>
            <person name="Grigoriev I.V."/>
            <person name="Corradi N."/>
            <person name="Roux C."/>
            <person name="Martin F.M."/>
        </authorList>
    </citation>
    <scope>NUCLEOTIDE SEQUENCE [LARGE SCALE GENOMIC DNA]</scope>
    <source>
        <strain evidence="1 2">DAOM 227022</strain>
    </source>
</reference>
<organism evidence="1 2">
    <name type="scientific">Glomus cerebriforme</name>
    <dbReference type="NCBI Taxonomy" id="658196"/>
    <lineage>
        <taxon>Eukaryota</taxon>
        <taxon>Fungi</taxon>
        <taxon>Fungi incertae sedis</taxon>
        <taxon>Mucoromycota</taxon>
        <taxon>Glomeromycotina</taxon>
        <taxon>Glomeromycetes</taxon>
        <taxon>Glomerales</taxon>
        <taxon>Glomeraceae</taxon>
        <taxon>Glomus</taxon>
    </lineage>
</organism>
<dbReference type="STRING" id="658196.A0A397SIN0"/>
<gene>
    <name evidence="1" type="ORF">C1645_832888</name>
</gene>
<evidence type="ECO:0000313" key="1">
    <source>
        <dbReference type="EMBL" id="RIA84025.1"/>
    </source>
</evidence>
<sequence length="61" mass="6996">MFILCSDCYRISFEFNTGCRYCLTTNVIFGLTNQSQCKKCNRITSIILDIADFSSGNSYFK</sequence>
<dbReference type="AlphaFoldDB" id="A0A397SIN0"/>
<evidence type="ECO:0000313" key="2">
    <source>
        <dbReference type="Proteomes" id="UP000265703"/>
    </source>
</evidence>
<dbReference type="EMBL" id="QKYT01000523">
    <property type="protein sequence ID" value="RIA84025.1"/>
    <property type="molecule type" value="Genomic_DNA"/>
</dbReference>
<accession>A0A397SIN0</accession>
<proteinExistence type="predicted"/>
<comment type="caution">
    <text evidence="1">The sequence shown here is derived from an EMBL/GenBank/DDBJ whole genome shotgun (WGS) entry which is preliminary data.</text>
</comment>
<name>A0A397SIN0_9GLOM</name>
<keyword evidence="2" id="KW-1185">Reference proteome</keyword>
<protein>
    <submittedName>
        <fullName evidence="1">Uncharacterized protein</fullName>
    </submittedName>
</protein>